<dbReference type="GO" id="GO:0005737">
    <property type="term" value="C:cytoplasm"/>
    <property type="evidence" value="ECO:0007669"/>
    <property type="project" value="TreeGrafter"/>
</dbReference>
<dbReference type="GO" id="GO:0005543">
    <property type="term" value="F:phospholipid binding"/>
    <property type="evidence" value="ECO:0007669"/>
    <property type="project" value="TreeGrafter"/>
</dbReference>
<dbReference type="PANTHER" id="PTHR12960:SF0">
    <property type="entry name" value="MRNA EXPORT FACTOR GLE1"/>
    <property type="match status" value="1"/>
</dbReference>
<keyword evidence="6" id="KW-0811">Translocation</keyword>
<accession>A0A6G1H820</accession>
<organism evidence="12 13">
    <name type="scientific">Aulographum hederae CBS 113979</name>
    <dbReference type="NCBI Taxonomy" id="1176131"/>
    <lineage>
        <taxon>Eukaryota</taxon>
        <taxon>Fungi</taxon>
        <taxon>Dikarya</taxon>
        <taxon>Ascomycota</taxon>
        <taxon>Pezizomycotina</taxon>
        <taxon>Dothideomycetes</taxon>
        <taxon>Pleosporomycetidae</taxon>
        <taxon>Aulographales</taxon>
        <taxon>Aulographaceae</taxon>
    </lineage>
</organism>
<dbReference type="GO" id="GO:0031369">
    <property type="term" value="F:translation initiation factor binding"/>
    <property type="evidence" value="ECO:0007669"/>
    <property type="project" value="TreeGrafter"/>
</dbReference>
<evidence type="ECO:0000256" key="9">
    <source>
        <dbReference type="ARBA" id="ARBA00026227"/>
    </source>
</evidence>
<keyword evidence="7" id="KW-0906">Nuclear pore complex</keyword>
<feature type="compositionally biased region" description="Polar residues" evidence="11">
    <location>
        <begin position="198"/>
        <end position="208"/>
    </location>
</feature>
<dbReference type="InterPro" id="IPR038506">
    <property type="entry name" value="GLE1-like_sf"/>
</dbReference>
<keyword evidence="4" id="KW-0509">mRNA transport</keyword>
<evidence type="ECO:0000256" key="7">
    <source>
        <dbReference type="ARBA" id="ARBA00023132"/>
    </source>
</evidence>
<evidence type="ECO:0000256" key="3">
    <source>
        <dbReference type="ARBA" id="ARBA00022448"/>
    </source>
</evidence>
<dbReference type="EMBL" id="ML977145">
    <property type="protein sequence ID" value="KAF1989383.1"/>
    <property type="molecule type" value="Genomic_DNA"/>
</dbReference>
<keyword evidence="3" id="KW-0813">Transport</keyword>
<evidence type="ECO:0000313" key="13">
    <source>
        <dbReference type="Proteomes" id="UP000800041"/>
    </source>
</evidence>
<evidence type="ECO:0000256" key="2">
    <source>
        <dbReference type="ARBA" id="ARBA00011056"/>
    </source>
</evidence>
<name>A0A6G1H820_9PEZI</name>
<keyword evidence="8" id="KW-0539">Nucleus</keyword>
<dbReference type="Pfam" id="PF07817">
    <property type="entry name" value="GLE1"/>
    <property type="match status" value="1"/>
</dbReference>
<dbReference type="OrthoDB" id="420884at2759"/>
<dbReference type="GO" id="GO:0016973">
    <property type="term" value="P:poly(A)+ mRNA export from nucleus"/>
    <property type="evidence" value="ECO:0007669"/>
    <property type="project" value="InterPro"/>
</dbReference>
<dbReference type="InterPro" id="IPR012476">
    <property type="entry name" value="GLE1"/>
</dbReference>
<evidence type="ECO:0000256" key="10">
    <source>
        <dbReference type="ARBA" id="ARBA00029983"/>
    </source>
</evidence>
<evidence type="ECO:0000256" key="8">
    <source>
        <dbReference type="ARBA" id="ARBA00023242"/>
    </source>
</evidence>
<dbReference type="Gene3D" id="1.25.40.510">
    <property type="entry name" value="GLE1-like"/>
    <property type="match status" value="1"/>
</dbReference>
<dbReference type="Proteomes" id="UP000800041">
    <property type="component" value="Unassembled WGS sequence"/>
</dbReference>
<proteinExistence type="inferred from homology"/>
<keyword evidence="13" id="KW-1185">Reference proteome</keyword>
<evidence type="ECO:0000256" key="4">
    <source>
        <dbReference type="ARBA" id="ARBA00022816"/>
    </source>
</evidence>
<feature type="compositionally biased region" description="Basic and acidic residues" evidence="11">
    <location>
        <begin position="102"/>
        <end position="176"/>
    </location>
</feature>
<dbReference type="PANTHER" id="PTHR12960">
    <property type="entry name" value="GLE-1-RELATED"/>
    <property type="match status" value="1"/>
</dbReference>
<sequence length="570" mass="64881">MGMSKVQDEQDFWDRYDSPTRQLYIDMAKLRVNEELRIKSELDERDLEVECQHLAELKRSAEEHARINQQAKTTYNLHMAQLEARRLQEEADLKRRLEEQLRQNREQARAKERAEQEARDRERREQEEHERRLREQKERQEREAREAREARERENKEEQRKAKEAQEARNAQEAREAQQAAEAAQAKSKPPPPAGIPTQASSSASRPQHSAPKPPTSAASGPAASKVIEQLSDIHLRAKQAREEIHRRYLEAHRELKNMRRNVAAYGKQNPDFKKAVGEMRREITKVCGQISIETPGAQPTNSKQSNNKQRTLQIKNILEDASKSSLFPLDIRPYIVSRPIPPHLNNENAKAPVLLLYLLNILAKVLIKQIIEEVSQRDKVADPLAVMAVTIFSEPALCWNGISLIDILLAKYHLAAPALFGIYGKETTENGRARIGWARNGDGNGWIPEQTHAERMTGLGRGFAAMSLRKFPSKWVEQKNPLPPHNFYEAIAGIVNVPPGEVTQTHFYLLKALTEEKWAGKFVGVYGKAAIAVLRHALVEFPSRAPKSQGRDAVAAVPEVLKRDLKLTL</sequence>
<evidence type="ECO:0000256" key="5">
    <source>
        <dbReference type="ARBA" id="ARBA00022927"/>
    </source>
</evidence>
<feature type="compositionally biased region" description="Low complexity" evidence="11">
    <location>
        <begin position="177"/>
        <end position="187"/>
    </location>
</feature>
<dbReference type="AlphaFoldDB" id="A0A6G1H820"/>
<dbReference type="GO" id="GO:0000822">
    <property type="term" value="F:inositol hexakisphosphate binding"/>
    <property type="evidence" value="ECO:0007669"/>
    <property type="project" value="TreeGrafter"/>
</dbReference>
<evidence type="ECO:0000256" key="1">
    <source>
        <dbReference type="ARBA" id="ARBA00004567"/>
    </source>
</evidence>
<feature type="region of interest" description="Disordered" evidence="11">
    <location>
        <begin position="102"/>
        <end position="223"/>
    </location>
</feature>
<evidence type="ECO:0000256" key="11">
    <source>
        <dbReference type="SAM" id="MobiDB-lite"/>
    </source>
</evidence>
<evidence type="ECO:0000256" key="6">
    <source>
        <dbReference type="ARBA" id="ARBA00023010"/>
    </source>
</evidence>
<dbReference type="GO" id="GO:0015031">
    <property type="term" value="P:protein transport"/>
    <property type="evidence" value="ECO:0007669"/>
    <property type="project" value="UniProtKB-KW"/>
</dbReference>
<protein>
    <recommendedName>
        <fullName evidence="9">mRNA export factor GLE1</fullName>
    </recommendedName>
    <alternativeName>
        <fullName evidence="10">Nucleoporin GLE1</fullName>
    </alternativeName>
</protein>
<evidence type="ECO:0000313" key="12">
    <source>
        <dbReference type="EMBL" id="KAF1989383.1"/>
    </source>
</evidence>
<comment type="similarity">
    <text evidence="2">Belongs to the GLE1 family.</text>
</comment>
<gene>
    <name evidence="12" type="ORF">K402DRAFT_390961</name>
</gene>
<reference evidence="12" key="1">
    <citation type="journal article" date="2020" name="Stud. Mycol.">
        <title>101 Dothideomycetes genomes: a test case for predicting lifestyles and emergence of pathogens.</title>
        <authorList>
            <person name="Haridas S."/>
            <person name="Albert R."/>
            <person name="Binder M."/>
            <person name="Bloem J."/>
            <person name="Labutti K."/>
            <person name="Salamov A."/>
            <person name="Andreopoulos B."/>
            <person name="Baker S."/>
            <person name="Barry K."/>
            <person name="Bills G."/>
            <person name="Bluhm B."/>
            <person name="Cannon C."/>
            <person name="Castanera R."/>
            <person name="Culley D."/>
            <person name="Daum C."/>
            <person name="Ezra D."/>
            <person name="Gonzalez J."/>
            <person name="Henrissat B."/>
            <person name="Kuo A."/>
            <person name="Liang C."/>
            <person name="Lipzen A."/>
            <person name="Lutzoni F."/>
            <person name="Magnuson J."/>
            <person name="Mondo S."/>
            <person name="Nolan M."/>
            <person name="Ohm R."/>
            <person name="Pangilinan J."/>
            <person name="Park H.-J."/>
            <person name="Ramirez L."/>
            <person name="Alfaro M."/>
            <person name="Sun H."/>
            <person name="Tritt A."/>
            <person name="Yoshinaga Y."/>
            <person name="Zwiers L.-H."/>
            <person name="Turgeon B."/>
            <person name="Goodwin S."/>
            <person name="Spatafora J."/>
            <person name="Crous P."/>
            <person name="Grigoriev I."/>
        </authorList>
    </citation>
    <scope>NUCLEOTIDE SEQUENCE</scope>
    <source>
        <strain evidence="12">CBS 113979</strain>
    </source>
</reference>
<keyword evidence="5" id="KW-0653">Protein transport</keyword>
<dbReference type="GO" id="GO:0044614">
    <property type="term" value="C:nuclear pore cytoplasmic filaments"/>
    <property type="evidence" value="ECO:0007669"/>
    <property type="project" value="TreeGrafter"/>
</dbReference>
<comment type="subcellular location">
    <subcellularLocation>
        <location evidence="1">Nucleus</location>
        <location evidence="1">Nuclear pore complex</location>
    </subcellularLocation>
</comment>